<dbReference type="RefSeq" id="WP_090860656.1">
    <property type="nucleotide sequence ID" value="NZ_FMZM01000016.1"/>
</dbReference>
<dbReference type="STRING" id="1045774.SAMN05421872_11619"/>
<dbReference type="AlphaFoldDB" id="A0A1G7ARL5"/>
<evidence type="ECO:0000313" key="1">
    <source>
        <dbReference type="EMBL" id="SDE16645.1"/>
    </source>
</evidence>
<proteinExistence type="predicted"/>
<keyword evidence="2" id="KW-1185">Reference proteome</keyword>
<name>A0A1G7ARL5_9ACTN</name>
<dbReference type="Proteomes" id="UP000199034">
    <property type="component" value="Unassembled WGS sequence"/>
</dbReference>
<dbReference type="OrthoDB" id="9986608at2"/>
<dbReference type="EMBL" id="FMZM01000016">
    <property type="protein sequence ID" value="SDE16645.1"/>
    <property type="molecule type" value="Genomic_DNA"/>
</dbReference>
<accession>A0A1G7ARL5</accession>
<sequence length="73" mass="7948">MAIMPMPGLGPARARSTRRAWRRASSRAEAISLTPTEEAQLTALFADELARGWIPKESDIRDALGALRAAIDD</sequence>
<gene>
    <name evidence="1" type="ORF">SAMN05421872_11619</name>
</gene>
<evidence type="ECO:0000313" key="2">
    <source>
        <dbReference type="Proteomes" id="UP000199034"/>
    </source>
</evidence>
<organism evidence="1 2">
    <name type="scientific">Nocardioides lianchengensis</name>
    <dbReference type="NCBI Taxonomy" id="1045774"/>
    <lineage>
        <taxon>Bacteria</taxon>
        <taxon>Bacillati</taxon>
        <taxon>Actinomycetota</taxon>
        <taxon>Actinomycetes</taxon>
        <taxon>Propionibacteriales</taxon>
        <taxon>Nocardioidaceae</taxon>
        <taxon>Nocardioides</taxon>
    </lineage>
</organism>
<protein>
    <submittedName>
        <fullName evidence="1">Uncharacterized protein</fullName>
    </submittedName>
</protein>
<reference evidence="1 2" key="1">
    <citation type="submission" date="2016-10" db="EMBL/GenBank/DDBJ databases">
        <authorList>
            <person name="de Groot N.N."/>
        </authorList>
    </citation>
    <scope>NUCLEOTIDE SEQUENCE [LARGE SCALE GENOMIC DNA]</scope>
    <source>
        <strain evidence="1 2">CGMCC 4.6858</strain>
    </source>
</reference>